<dbReference type="Proteomes" id="UP000007886">
    <property type="component" value="Chromosome"/>
</dbReference>
<sequence length="91" mass="9580">MLDSDLTGVINLASGTPRSLRSVIEHLADRLDARHLVRFGAIAATGVDAEPIIAADIGRLRTVTAGVQSIGFDEGAARSAAWWIDRLAAKA</sequence>
<accession>A0AAI8QEK1</accession>
<dbReference type="Gene3D" id="3.40.50.720">
    <property type="entry name" value="NAD(P)-binding Rossmann-like Domain"/>
    <property type="match status" value="1"/>
</dbReference>
<dbReference type="KEGG" id="brs:S23_54030"/>
<dbReference type="SUPFAM" id="SSF51735">
    <property type="entry name" value="NAD(P)-binding Rossmann-fold domains"/>
    <property type="match status" value="1"/>
</dbReference>
<dbReference type="AlphaFoldDB" id="A0AAI8QEK1"/>
<dbReference type="EMBL" id="AP012279">
    <property type="protein sequence ID" value="BAL78596.1"/>
    <property type="molecule type" value="Genomic_DNA"/>
</dbReference>
<evidence type="ECO:0000313" key="2">
    <source>
        <dbReference type="Proteomes" id="UP000007886"/>
    </source>
</evidence>
<organism evidence="1 2">
    <name type="scientific">Bradyrhizobium cosmicum</name>
    <dbReference type="NCBI Taxonomy" id="1404864"/>
    <lineage>
        <taxon>Bacteria</taxon>
        <taxon>Pseudomonadati</taxon>
        <taxon>Pseudomonadota</taxon>
        <taxon>Alphaproteobacteria</taxon>
        <taxon>Hyphomicrobiales</taxon>
        <taxon>Nitrobacteraceae</taxon>
        <taxon>Bradyrhizobium</taxon>
    </lineage>
</organism>
<reference evidence="1 2" key="1">
    <citation type="journal article" date="2012" name="Microbes Environ.">
        <title>Complete genome sequence of Bradyrhizobium sp. S23321: insights into symbiosis evolution in soil oligotrophs.</title>
        <authorList>
            <person name="Okubo T."/>
            <person name="Tsukui T."/>
            <person name="Maita H."/>
            <person name="Okamoto S."/>
            <person name="Oshima K."/>
            <person name="Fujisawa T."/>
            <person name="Saito A."/>
            <person name="Futamata H."/>
            <person name="Hattori R."/>
            <person name="Shimomura Y."/>
            <person name="Haruta S."/>
            <person name="Morimoto S."/>
            <person name="Wang Y."/>
            <person name="Sakai Y."/>
            <person name="Hattori M."/>
            <person name="Aizawa S."/>
            <person name="Nagashima K.V.P."/>
            <person name="Masuda S."/>
            <person name="Hattori T."/>
            <person name="Yamashita A."/>
            <person name="Bao Z."/>
            <person name="Hayatsu M."/>
            <person name="Kajiya-Kanegae H."/>
            <person name="Yoshinaga I."/>
            <person name="Sakamoto K."/>
            <person name="Toyota K."/>
            <person name="Nakao M."/>
            <person name="Kohara M."/>
            <person name="Anda M."/>
            <person name="Niwa R."/>
            <person name="Jung-Hwan P."/>
            <person name="Sameshima-Saito R."/>
            <person name="Tokuda S."/>
            <person name="Yamamoto S."/>
            <person name="Yamamoto S."/>
            <person name="Yokoyama T."/>
            <person name="Akutsu T."/>
            <person name="Nakamura Y."/>
            <person name="Nakahira-Yanaka Y."/>
            <person name="Takada Hoshino Y."/>
            <person name="Hirakawa H."/>
            <person name="Mitsui H."/>
            <person name="Terasawa K."/>
            <person name="Itakura M."/>
            <person name="Sato S."/>
            <person name="Ikeda-Ohtsubo W."/>
            <person name="Sakakura N."/>
            <person name="Kaminuma E."/>
            <person name="Minamisawa K."/>
        </authorList>
    </citation>
    <scope>NUCLEOTIDE SEQUENCE [LARGE SCALE GENOMIC DNA]</scope>
    <source>
        <strain evidence="1 2">S23321</strain>
    </source>
</reference>
<name>A0AAI8QEK1_9BRAD</name>
<proteinExistence type="predicted"/>
<gene>
    <name evidence="1" type="ORF">S23_54030</name>
</gene>
<evidence type="ECO:0000313" key="1">
    <source>
        <dbReference type="EMBL" id="BAL78596.1"/>
    </source>
</evidence>
<keyword evidence="2" id="KW-1185">Reference proteome</keyword>
<dbReference type="InterPro" id="IPR036291">
    <property type="entry name" value="NAD(P)-bd_dom_sf"/>
</dbReference>
<dbReference type="RefSeq" id="WP_015687870.1">
    <property type="nucleotide sequence ID" value="NC_017082.1"/>
</dbReference>
<protein>
    <submittedName>
        <fullName evidence="1">Uncharacterized protein</fullName>
    </submittedName>
</protein>